<dbReference type="EMBL" id="JAACFV010000017">
    <property type="protein sequence ID" value="KAF7511801.1"/>
    <property type="molecule type" value="Genomic_DNA"/>
</dbReference>
<dbReference type="InterPro" id="IPR002110">
    <property type="entry name" value="Ankyrin_rpt"/>
</dbReference>
<sequence>MDPLSATASVITLIATIQTAKECLEKIRRSLGAEGLVLELLNEASDFNVLLANVEAFNENGALSSQTQSAFQQSLLRATKAFNELLHFIAQKLFSKIEVVDQTSKSPNLKDSIEPTFQISEARVSRRAWFFHEKEVVKHRDSLRQAREFLHTALTVKNTGIHLDLREVIWSSQVSILSKLAAHSKVVDDIWAMVQQMADQNAKRPRSSSASSDRTTRSASSDDMLMRRSVSPPHFEDDSNQEAVCSKTTVSTTSCPKSCSCTCHSTAIVKSPRWMNQVTGLLFMRYSGTPLLNPMKCSKKRCKERHQSKMNASYYFPGWMLHRMIEVVARWDANATPTMNLRVMRVIPDGSPLFSYAMEGSTAGIRDLFLKDLASPIDIRESDGRSALHIAIYYGHVSAAQFLLDQKADRDYKDKYFQSAIGACWEVSFQKLPIPTIDPCVIGGPTEYSEFLDERGLTPVHKIVLGISNASLDDYLSLSTAEIDKKDVMGKTPLHFAAVRGDLDAVSTLLRHEADPNLTSDADWTPLHEAAISSNYKSFHPLLMAGARVDALNNRGQTALSLAAYVRDDPRYFDCLLKYNTNIHLADNTGLTALHRACFRNRVESARRLIALRADIDALDNKQLSPVHTCVLSNSYDVLKLLLDSGARADRPAANGRTLLHDAAAVGNLRTITLLSSARLCLEGLSPDAIDEDGRTAQEVFSCMRHTCVSESDEERTKVAFAFGILLDRLKESNRINLLSQTLSEKLEVQSIISDEEFFEAMDRMESSVESLHTIGGLTVQLMT</sequence>
<feature type="repeat" description="ANK" evidence="3">
    <location>
        <begin position="383"/>
        <end position="415"/>
    </location>
</feature>
<keyword evidence="1" id="KW-0677">Repeat</keyword>
<dbReference type="SUPFAM" id="SSF48403">
    <property type="entry name" value="Ankyrin repeat"/>
    <property type="match status" value="1"/>
</dbReference>
<reference evidence="5" key="1">
    <citation type="submission" date="2020-02" db="EMBL/GenBank/DDBJ databases">
        <authorList>
            <person name="Palmer J.M."/>
        </authorList>
    </citation>
    <scope>NUCLEOTIDE SEQUENCE</scope>
    <source>
        <strain evidence="5">EPUS1.4</strain>
        <tissue evidence="5">Thallus</tissue>
    </source>
</reference>
<feature type="region of interest" description="Disordered" evidence="4">
    <location>
        <begin position="198"/>
        <end position="242"/>
    </location>
</feature>
<comment type="caution">
    <text evidence="5">The sequence shown here is derived from an EMBL/GenBank/DDBJ whole genome shotgun (WGS) entry which is preliminary data.</text>
</comment>
<dbReference type="OrthoDB" id="341259at2759"/>
<evidence type="ECO:0000256" key="4">
    <source>
        <dbReference type="SAM" id="MobiDB-lite"/>
    </source>
</evidence>
<keyword evidence="6" id="KW-1185">Reference proteome</keyword>
<feature type="compositionally biased region" description="Low complexity" evidence="4">
    <location>
        <begin position="207"/>
        <end position="223"/>
    </location>
</feature>
<evidence type="ECO:0000256" key="2">
    <source>
        <dbReference type="ARBA" id="ARBA00023043"/>
    </source>
</evidence>
<dbReference type="Proteomes" id="UP000606974">
    <property type="component" value="Unassembled WGS sequence"/>
</dbReference>
<dbReference type="PANTHER" id="PTHR24198:SF194">
    <property type="entry name" value="INVERSIN-A"/>
    <property type="match status" value="1"/>
</dbReference>
<evidence type="ECO:0008006" key="7">
    <source>
        <dbReference type="Google" id="ProtNLM"/>
    </source>
</evidence>
<dbReference type="SMART" id="SM00248">
    <property type="entry name" value="ANK"/>
    <property type="match status" value="7"/>
</dbReference>
<feature type="repeat" description="ANK" evidence="3">
    <location>
        <begin position="589"/>
        <end position="621"/>
    </location>
</feature>
<evidence type="ECO:0000313" key="6">
    <source>
        <dbReference type="Proteomes" id="UP000606974"/>
    </source>
</evidence>
<dbReference type="AlphaFoldDB" id="A0A8H7ARE0"/>
<protein>
    <recommendedName>
        <fullName evidence="7">Fungal N-terminal domain-containing protein</fullName>
    </recommendedName>
</protein>
<feature type="repeat" description="ANK" evidence="3">
    <location>
        <begin position="489"/>
        <end position="521"/>
    </location>
</feature>
<dbReference type="InterPro" id="IPR036770">
    <property type="entry name" value="Ankyrin_rpt-contain_sf"/>
</dbReference>
<dbReference type="Gene3D" id="1.25.40.20">
    <property type="entry name" value="Ankyrin repeat-containing domain"/>
    <property type="match status" value="1"/>
</dbReference>
<evidence type="ECO:0000313" key="5">
    <source>
        <dbReference type="EMBL" id="KAF7511801.1"/>
    </source>
</evidence>
<dbReference type="PANTHER" id="PTHR24198">
    <property type="entry name" value="ANKYRIN REPEAT AND PROTEIN KINASE DOMAIN-CONTAINING PROTEIN"/>
    <property type="match status" value="1"/>
</dbReference>
<gene>
    <name evidence="5" type="ORF">GJ744_003532</name>
</gene>
<evidence type="ECO:0000256" key="3">
    <source>
        <dbReference type="PROSITE-ProRule" id="PRU00023"/>
    </source>
</evidence>
<dbReference type="PROSITE" id="PS50088">
    <property type="entry name" value="ANK_REPEAT"/>
    <property type="match status" value="4"/>
</dbReference>
<keyword evidence="2 3" id="KW-0040">ANK repeat</keyword>
<dbReference type="PRINTS" id="PR01415">
    <property type="entry name" value="ANKYRIN"/>
</dbReference>
<dbReference type="Pfam" id="PF13637">
    <property type="entry name" value="Ank_4"/>
    <property type="match status" value="1"/>
</dbReference>
<organism evidence="5 6">
    <name type="scientific">Endocarpon pusillum</name>
    <dbReference type="NCBI Taxonomy" id="364733"/>
    <lineage>
        <taxon>Eukaryota</taxon>
        <taxon>Fungi</taxon>
        <taxon>Dikarya</taxon>
        <taxon>Ascomycota</taxon>
        <taxon>Pezizomycotina</taxon>
        <taxon>Eurotiomycetes</taxon>
        <taxon>Chaetothyriomycetidae</taxon>
        <taxon>Verrucariales</taxon>
        <taxon>Verrucariaceae</taxon>
        <taxon>Endocarpon</taxon>
    </lineage>
</organism>
<evidence type="ECO:0000256" key="1">
    <source>
        <dbReference type="ARBA" id="ARBA00022737"/>
    </source>
</evidence>
<dbReference type="Pfam" id="PF12796">
    <property type="entry name" value="Ank_2"/>
    <property type="match status" value="1"/>
</dbReference>
<name>A0A8H7ARE0_9EURO</name>
<dbReference type="PROSITE" id="PS50297">
    <property type="entry name" value="ANK_REP_REGION"/>
    <property type="match status" value="3"/>
</dbReference>
<proteinExistence type="predicted"/>
<dbReference type="Pfam" id="PF00023">
    <property type="entry name" value="Ank"/>
    <property type="match status" value="1"/>
</dbReference>
<feature type="repeat" description="ANK" evidence="3">
    <location>
        <begin position="522"/>
        <end position="554"/>
    </location>
</feature>
<accession>A0A8H7ARE0</accession>